<name>A0A7D6I8N8_9MYCO</name>
<dbReference type="RefSeq" id="WP_180918544.1">
    <property type="nucleotide sequence ID" value="NZ_CP059165.1"/>
</dbReference>
<dbReference type="AlphaFoldDB" id="A0A7D6I8N8"/>
<reference evidence="2" key="1">
    <citation type="submission" date="2020-07" db="EMBL/GenBank/DDBJ databases">
        <title>Description of Mycobacterium gordonae subsp. intergordonae subsp.nov. and Mycobacterium gordonae subsp. gordonae subsp. nov.</title>
        <authorList>
            <person name="Yu X."/>
        </authorList>
    </citation>
    <scope>NUCLEOTIDE SEQUENCE [LARGE SCALE GENOMIC DNA]</scope>
    <source>
        <strain evidence="2">24</strain>
    </source>
</reference>
<gene>
    <name evidence="1" type="ORF">H0P51_13635</name>
</gene>
<evidence type="ECO:0000313" key="1">
    <source>
        <dbReference type="EMBL" id="QLL09798.1"/>
    </source>
</evidence>
<keyword evidence="2" id="KW-1185">Reference proteome</keyword>
<evidence type="ECO:0000313" key="2">
    <source>
        <dbReference type="Proteomes" id="UP000510682"/>
    </source>
</evidence>
<organism evidence="1 2">
    <name type="scientific">Mycobacterium vicinigordonae</name>
    <dbReference type="NCBI Taxonomy" id="1719132"/>
    <lineage>
        <taxon>Bacteria</taxon>
        <taxon>Bacillati</taxon>
        <taxon>Actinomycetota</taxon>
        <taxon>Actinomycetes</taxon>
        <taxon>Mycobacteriales</taxon>
        <taxon>Mycobacteriaceae</taxon>
        <taxon>Mycobacterium</taxon>
    </lineage>
</organism>
<accession>A0A7D6I8N8</accession>
<dbReference type="Proteomes" id="UP000510682">
    <property type="component" value="Chromosome"/>
</dbReference>
<proteinExistence type="predicted"/>
<reference evidence="2" key="3">
    <citation type="submission" date="2023-07" db="EMBL/GenBank/DDBJ databases">
        <title>Description of Mycobacterium gordonae subsp. intergordonae subsp.nov. and Mycobacterium gordonae subsp. gordonae subsp. nov.</title>
        <authorList>
            <person name="Huang H."/>
        </authorList>
    </citation>
    <scope>NUCLEOTIDE SEQUENCE [LARGE SCALE GENOMIC DNA]</scope>
    <source>
        <strain evidence="2">24</strain>
    </source>
</reference>
<reference evidence="1 2" key="2">
    <citation type="submission" date="2020-07" db="EMBL/GenBank/DDBJ databases">
        <authorList>
            <person name="Yu X."/>
        </authorList>
    </citation>
    <scope>NUCLEOTIDE SEQUENCE [LARGE SCALE GENOMIC DNA]</scope>
    <source>
        <strain evidence="2">24</strain>
    </source>
</reference>
<dbReference type="EMBL" id="CP059165">
    <property type="protein sequence ID" value="QLL09798.1"/>
    <property type="molecule type" value="Genomic_DNA"/>
</dbReference>
<protein>
    <submittedName>
        <fullName evidence="1">Uncharacterized protein</fullName>
    </submittedName>
</protein>
<dbReference type="KEGG" id="mgor:H0P51_13635"/>
<sequence>MSISCYGDFDFQTVVDAYDPKLADLQPHHHRHGLNLQVQYFYGALQDADGTMWAVERKFIGPMTGGLWLMNDSSGDLNLHPGAFTSSRGESIRINEPSKRIWRNHLMHNMSEKFGVASEPLDLAIDDDGIHWSEGSLLDIGGALQGPGFQFYAPAREEPLFYTTQVYWVTGTIGGKPAEGFIGLDNGYWTHGREWKEYRYFNDLEISWEVFGNKFTDGAIEYGVIVKGRRGWSGAATFESGKLIAKTDQLGATYDLDDEGFVNTANFDIDGRGYTFTGSQTGKMRHFGEARWGNYTSQGGVTRRDDDERELALGYSWLEFFPGRITADGLTSA</sequence>